<comment type="caution">
    <text evidence="1">The sequence shown here is derived from an EMBL/GenBank/DDBJ whole genome shotgun (WGS) entry which is preliminary data.</text>
</comment>
<evidence type="ECO:0000313" key="1">
    <source>
        <dbReference type="EMBL" id="TGY97072.1"/>
    </source>
</evidence>
<accession>A0AC61RYM8</accession>
<reference evidence="1" key="1">
    <citation type="submission" date="2019-04" db="EMBL/GenBank/DDBJ databases">
        <title>Microbes associate with the intestines of laboratory mice.</title>
        <authorList>
            <person name="Navarre W."/>
            <person name="Wong E."/>
            <person name="Huang K."/>
            <person name="Tropini C."/>
            <person name="Ng K."/>
            <person name="Yu B."/>
        </authorList>
    </citation>
    <scope>NUCLEOTIDE SEQUENCE</scope>
    <source>
        <strain evidence="1">NM01_1-7b</strain>
    </source>
</reference>
<dbReference type="EMBL" id="SRYA01000010">
    <property type="protein sequence ID" value="TGY97072.1"/>
    <property type="molecule type" value="Genomic_DNA"/>
</dbReference>
<evidence type="ECO:0000313" key="2">
    <source>
        <dbReference type="Proteomes" id="UP000304953"/>
    </source>
</evidence>
<protein>
    <submittedName>
        <fullName evidence="1">ABC transporter permease</fullName>
    </submittedName>
</protein>
<keyword evidence="2" id="KW-1185">Reference proteome</keyword>
<gene>
    <name evidence="1" type="ORF">E5329_06330</name>
</gene>
<name>A0AC61RYM8_9FIRM</name>
<dbReference type="Proteomes" id="UP000304953">
    <property type="component" value="Unassembled WGS sequence"/>
</dbReference>
<sequence length="261" mass="29072">MTNYIKSECYRVFHTKPVYLTALILSGLTLLFNMVLLLFHRYAPDFSYATTSFSYSNLVSQPMLYCLIAFFIAAILYEGENRNGTRKNSIAYGICRTNLFLGKCLISLFTAFLILIPTMAVYASSASLLLPRQGPVTMRDLFMEIPAVSLVATSSVVLGIFMLELFGQVIYSILAWYFIMFGIPKIIFLLSIKLEFLQTAALWMPANFFTNLGHPGMQVTTKTCITVWDTGAGMGKCLTAGGIGILLFSLWAIAALRKKDT</sequence>
<organism evidence="1 2">
    <name type="scientific">Petralouisia muris</name>
    <dbReference type="NCBI Taxonomy" id="3032872"/>
    <lineage>
        <taxon>Bacteria</taxon>
        <taxon>Bacillati</taxon>
        <taxon>Bacillota</taxon>
        <taxon>Clostridia</taxon>
        <taxon>Lachnospirales</taxon>
        <taxon>Lachnospiraceae</taxon>
        <taxon>Petralouisia</taxon>
    </lineage>
</organism>
<proteinExistence type="predicted"/>